<keyword evidence="1" id="KW-0472">Membrane</keyword>
<organism evidence="2">
    <name type="scientific">Moorella thermoacetica Y72</name>
    <dbReference type="NCBI Taxonomy" id="1325331"/>
    <lineage>
        <taxon>Bacteria</taxon>
        <taxon>Bacillati</taxon>
        <taxon>Bacillota</taxon>
        <taxon>Clostridia</taxon>
        <taxon>Neomoorellales</taxon>
        <taxon>Neomoorellaceae</taxon>
        <taxon>Neomoorella</taxon>
    </lineage>
</organism>
<evidence type="ECO:0000313" key="2">
    <source>
        <dbReference type="EMBL" id="GAF27356.1"/>
    </source>
</evidence>
<protein>
    <submittedName>
        <fullName evidence="2">Type II secretory pathway, pseudopilin PulG</fullName>
    </submittedName>
</protein>
<proteinExistence type="predicted"/>
<dbReference type="Proteomes" id="UP000063718">
    <property type="component" value="Unassembled WGS sequence"/>
</dbReference>
<dbReference type="EMBL" id="DF238840">
    <property type="protein sequence ID" value="GAF27356.1"/>
    <property type="molecule type" value="Genomic_DNA"/>
</dbReference>
<dbReference type="SUPFAM" id="SSF54523">
    <property type="entry name" value="Pili subunits"/>
    <property type="match status" value="1"/>
</dbReference>
<evidence type="ECO:0000256" key="1">
    <source>
        <dbReference type="SAM" id="Phobius"/>
    </source>
</evidence>
<reference evidence="2" key="1">
    <citation type="journal article" date="2014" name="Gene">
        <title>Genome-guided analysis of transformation efficiency and carbon dioxide assimilation by Moorella thermoacetica Y72.</title>
        <authorList>
            <person name="Tsukahara K."/>
            <person name="Kita A."/>
            <person name="Nakashimada Y."/>
            <person name="Hoshino T."/>
            <person name="Murakami K."/>
        </authorList>
    </citation>
    <scope>NUCLEOTIDE SEQUENCE [LARGE SCALE GENOMIC DNA]</scope>
    <source>
        <strain evidence="2">Y72</strain>
    </source>
</reference>
<dbReference type="Gene3D" id="3.30.700.10">
    <property type="entry name" value="Glycoprotein, Type 4 Pilin"/>
    <property type="match status" value="1"/>
</dbReference>
<dbReference type="InterPro" id="IPR012902">
    <property type="entry name" value="N_methyl_site"/>
</dbReference>
<dbReference type="AlphaFoldDB" id="A0A0S6UIN0"/>
<dbReference type="PROSITE" id="PS00409">
    <property type="entry name" value="PROKAR_NTER_METHYL"/>
    <property type="match status" value="1"/>
</dbReference>
<sequence>MARKCCTGILAGLCNIRPSETQAVNMRVLDMAGGAGAGSRRPLKGNGGFTLVEMVAVMAITGLLATVVLPIVARSLAWWQLQTAAWQIVNDIRNLQQMAMGGEDRHRMLLFDTGNKLYLLKKDTTIIQKTPLPAGITMELRLQHTGSMPGTVYPNEISFTIEGEPVNSGDIVLKNRYGREYYITIMPVTGRVKAGKTT</sequence>
<dbReference type="InterPro" id="IPR045584">
    <property type="entry name" value="Pilin-like"/>
</dbReference>
<gene>
    <name evidence="2" type="ORF">MTY_2697</name>
</gene>
<keyword evidence="1" id="KW-0812">Transmembrane</keyword>
<name>A0A0S6UIN0_NEOTH</name>
<dbReference type="NCBIfam" id="TIGR02532">
    <property type="entry name" value="IV_pilin_GFxxxE"/>
    <property type="match status" value="1"/>
</dbReference>
<keyword evidence="1" id="KW-1133">Transmembrane helix</keyword>
<accession>A0A0S6UIN0</accession>
<dbReference type="Pfam" id="PF07963">
    <property type="entry name" value="N_methyl"/>
    <property type="match status" value="1"/>
</dbReference>
<feature type="transmembrane region" description="Helical" evidence="1">
    <location>
        <begin position="47"/>
        <end position="72"/>
    </location>
</feature>